<reference evidence="1 2" key="1">
    <citation type="submission" date="2020-08" db="EMBL/GenBank/DDBJ databases">
        <title>Complete genome sequence of Entomobacter blattae G55GP.</title>
        <authorList>
            <person name="Poehlein A."/>
            <person name="Guzman J."/>
            <person name="Daniel R."/>
            <person name="Vilcinskas A."/>
        </authorList>
    </citation>
    <scope>NUCLEOTIDE SEQUENCE [LARGE SCALE GENOMIC DNA]</scope>
    <source>
        <strain evidence="1 2">G55GP</strain>
    </source>
</reference>
<accession>A0A7H1NR73</accession>
<keyword evidence="2" id="KW-1185">Reference proteome</keyword>
<dbReference type="KEGG" id="ebla:JGUZn3_10550"/>
<dbReference type="Proteomes" id="UP000516349">
    <property type="component" value="Chromosome"/>
</dbReference>
<protein>
    <submittedName>
        <fullName evidence="1">Uncharacterized protein</fullName>
    </submittedName>
</protein>
<name>A0A7H1NR73_9PROT</name>
<evidence type="ECO:0000313" key="1">
    <source>
        <dbReference type="EMBL" id="QNT78283.1"/>
    </source>
</evidence>
<organism evidence="1 2">
    <name type="scientific">Entomobacter blattae</name>
    <dbReference type="NCBI Taxonomy" id="2762277"/>
    <lineage>
        <taxon>Bacteria</taxon>
        <taxon>Pseudomonadati</taxon>
        <taxon>Pseudomonadota</taxon>
        <taxon>Alphaproteobacteria</taxon>
        <taxon>Acetobacterales</taxon>
        <taxon>Acetobacteraceae</taxon>
        <taxon>Entomobacter</taxon>
    </lineage>
</organism>
<dbReference type="AlphaFoldDB" id="A0A7H1NR73"/>
<dbReference type="EMBL" id="CP060244">
    <property type="protein sequence ID" value="QNT78283.1"/>
    <property type="molecule type" value="Genomic_DNA"/>
</dbReference>
<evidence type="ECO:0000313" key="2">
    <source>
        <dbReference type="Proteomes" id="UP000516349"/>
    </source>
</evidence>
<proteinExistence type="predicted"/>
<gene>
    <name evidence="1" type="ORF">JGUZn3_10550</name>
</gene>
<sequence length="76" mass="8387">MPVSPDYPGGGDIPTGTIVRSLPQTIACILMGRMASLHELQTCYSVRDLYLMLDLIILQMENHARRLQATGMSPRA</sequence>